<evidence type="ECO:0000256" key="1">
    <source>
        <dbReference type="SAM" id="Phobius"/>
    </source>
</evidence>
<feature type="transmembrane region" description="Helical" evidence="1">
    <location>
        <begin position="48"/>
        <end position="72"/>
    </location>
</feature>
<evidence type="ECO:0008006" key="5">
    <source>
        <dbReference type="Google" id="ProtNLM"/>
    </source>
</evidence>
<dbReference type="EMBL" id="JAIRBM010000010">
    <property type="protein sequence ID" value="MBZ6077515.1"/>
    <property type="molecule type" value="Genomic_DNA"/>
</dbReference>
<keyword evidence="1" id="KW-1133">Transmembrane helix</keyword>
<keyword evidence="1" id="KW-0472">Membrane</keyword>
<name>A0ABS7VQX5_9HYPH</name>
<keyword evidence="1" id="KW-0812">Transmembrane</keyword>
<evidence type="ECO:0000313" key="4">
    <source>
        <dbReference type="Proteomes" id="UP000704176"/>
    </source>
</evidence>
<dbReference type="RefSeq" id="WP_224313991.1">
    <property type="nucleotide sequence ID" value="NZ_JAIRBM010000010.1"/>
</dbReference>
<proteinExistence type="predicted"/>
<keyword evidence="2" id="KW-0732">Signal</keyword>
<organism evidence="3 4">
    <name type="scientific">Microvirga puerhi</name>
    <dbReference type="NCBI Taxonomy" id="2876078"/>
    <lineage>
        <taxon>Bacteria</taxon>
        <taxon>Pseudomonadati</taxon>
        <taxon>Pseudomonadota</taxon>
        <taxon>Alphaproteobacteria</taxon>
        <taxon>Hyphomicrobiales</taxon>
        <taxon>Methylobacteriaceae</taxon>
        <taxon>Microvirga</taxon>
    </lineage>
</organism>
<evidence type="ECO:0000256" key="2">
    <source>
        <dbReference type="SAM" id="SignalP"/>
    </source>
</evidence>
<feature type="signal peptide" evidence="2">
    <location>
        <begin position="1"/>
        <end position="28"/>
    </location>
</feature>
<gene>
    <name evidence="3" type="ORF">K9B37_14645</name>
</gene>
<feature type="transmembrane region" description="Helical" evidence="1">
    <location>
        <begin position="116"/>
        <end position="141"/>
    </location>
</feature>
<accession>A0ABS7VQX5</accession>
<reference evidence="3 4" key="1">
    <citation type="submission" date="2021-09" db="EMBL/GenBank/DDBJ databases">
        <title>The complete genome sequence of a new microorganism.</title>
        <authorList>
            <person name="Zi Z."/>
        </authorList>
    </citation>
    <scope>NUCLEOTIDE SEQUENCE [LARGE SCALE GENOMIC DNA]</scope>
    <source>
        <strain evidence="3 4">WGZ8</strain>
    </source>
</reference>
<feature type="chain" id="PRO_5046977583" description="Disulfide bond formation protein B" evidence="2">
    <location>
        <begin position="29"/>
        <end position="146"/>
    </location>
</feature>
<keyword evidence="4" id="KW-1185">Reference proteome</keyword>
<dbReference type="Proteomes" id="UP000704176">
    <property type="component" value="Unassembled WGS sequence"/>
</dbReference>
<sequence>MGRLFISRHQIVALSVSAGCLAASPALAEVCDKVLGEAAPLWLMHAPLWIYVVREFFSVVTLILLGIAILNLFEPGMRWLTLAAAIVSMPIAWISVQENLSPHPILDAARGEGCGGSYLAGAIVSPIATAILLASFFYVTLRKRNS</sequence>
<protein>
    <recommendedName>
        <fullName evidence="5">Disulfide bond formation protein B</fullName>
    </recommendedName>
</protein>
<dbReference type="PROSITE" id="PS51257">
    <property type="entry name" value="PROKAR_LIPOPROTEIN"/>
    <property type="match status" value="1"/>
</dbReference>
<evidence type="ECO:0000313" key="3">
    <source>
        <dbReference type="EMBL" id="MBZ6077515.1"/>
    </source>
</evidence>
<comment type="caution">
    <text evidence="3">The sequence shown here is derived from an EMBL/GenBank/DDBJ whole genome shotgun (WGS) entry which is preliminary data.</text>
</comment>
<feature type="transmembrane region" description="Helical" evidence="1">
    <location>
        <begin position="79"/>
        <end position="96"/>
    </location>
</feature>